<dbReference type="AlphaFoldDB" id="A0A098VRS8"/>
<proteinExistence type="predicted"/>
<dbReference type="RefSeq" id="XP_013236823.1">
    <property type="nucleotide sequence ID" value="XM_013381369.1"/>
</dbReference>
<organism evidence="1 2">
    <name type="scientific">Mitosporidium daphniae</name>
    <dbReference type="NCBI Taxonomy" id="1485682"/>
    <lineage>
        <taxon>Eukaryota</taxon>
        <taxon>Fungi</taxon>
        <taxon>Fungi incertae sedis</taxon>
        <taxon>Microsporidia</taxon>
        <taxon>Mitosporidium</taxon>
    </lineage>
</organism>
<evidence type="ECO:0000313" key="2">
    <source>
        <dbReference type="Proteomes" id="UP000029725"/>
    </source>
</evidence>
<dbReference type="HOGENOM" id="CLU_1796941_0_0_1"/>
<keyword evidence="2" id="KW-1185">Reference proteome</keyword>
<reference evidence="1 2" key="1">
    <citation type="submission" date="2014-04" db="EMBL/GenBank/DDBJ databases">
        <title>A new species of microsporidia sheds light on the evolution of extreme parasitism.</title>
        <authorList>
            <person name="Haag K.L."/>
            <person name="James T.Y."/>
            <person name="Larsson R."/>
            <person name="Schaer T.M."/>
            <person name="Refardt D."/>
            <person name="Pombert J.-F."/>
            <person name="Ebert D."/>
        </authorList>
    </citation>
    <scope>NUCLEOTIDE SEQUENCE [LARGE SCALE GENOMIC DNA]</scope>
    <source>
        <strain evidence="1 2">UGP3</strain>
        <tissue evidence="1">Spores</tissue>
    </source>
</reference>
<gene>
    <name evidence="1" type="ORF">DI09_72p150</name>
</gene>
<comment type="caution">
    <text evidence="1">The sequence shown here is derived from an EMBL/GenBank/DDBJ whole genome shotgun (WGS) entry which is preliminary data.</text>
</comment>
<evidence type="ECO:0000313" key="1">
    <source>
        <dbReference type="EMBL" id="KGG50396.1"/>
    </source>
</evidence>
<name>A0A098VRS8_9MICR</name>
<dbReference type="EMBL" id="JMKJ01000582">
    <property type="protein sequence ID" value="KGG50396.1"/>
    <property type="molecule type" value="Genomic_DNA"/>
</dbReference>
<dbReference type="Proteomes" id="UP000029725">
    <property type="component" value="Unassembled WGS sequence"/>
</dbReference>
<sequence length="144" mass="16585">MPLTGTYDGITNRYLELLGISPLDMQSQIEFLRHLLFFWKLSPQYIQVVLGLEAIFIWLENDVLAQNPCEPWAWDILKEKLLSFKEDPSVINFVEHFVSEYSHMEGSVAITSPTLSMMLWLKQHFGSYLTAESLSHGVFAVCIE</sequence>
<dbReference type="GeneID" id="25260723"/>
<accession>A0A098VRS8</accession>
<dbReference type="VEuPathDB" id="MicrosporidiaDB:DI09_72p150"/>
<protein>
    <submittedName>
        <fullName evidence="1">Uncharacterized protein</fullName>
    </submittedName>
</protein>